<dbReference type="InterPro" id="IPR047057">
    <property type="entry name" value="MerR_fam"/>
</dbReference>
<dbReference type="RefSeq" id="WP_337695732.1">
    <property type="nucleotide sequence ID" value="NZ_JBBEGN010000007.1"/>
</dbReference>
<protein>
    <submittedName>
        <fullName evidence="6">MerR family transcriptional regulator</fullName>
    </submittedName>
</protein>
<comment type="caution">
    <text evidence="6">The sequence shown here is derived from an EMBL/GenBank/DDBJ whole genome shotgun (WGS) entry which is preliminary data.</text>
</comment>
<evidence type="ECO:0000259" key="5">
    <source>
        <dbReference type="PROSITE" id="PS50937"/>
    </source>
</evidence>
<dbReference type="CDD" id="cd01106">
    <property type="entry name" value="HTH_TipAL-Mta"/>
    <property type="match status" value="1"/>
</dbReference>
<dbReference type="PRINTS" id="PR00040">
    <property type="entry name" value="HTHMERR"/>
</dbReference>
<evidence type="ECO:0000256" key="3">
    <source>
        <dbReference type="ARBA" id="ARBA00023159"/>
    </source>
</evidence>
<dbReference type="Pfam" id="PF00376">
    <property type="entry name" value="MerR"/>
    <property type="match status" value="1"/>
</dbReference>
<evidence type="ECO:0000256" key="2">
    <source>
        <dbReference type="ARBA" id="ARBA00023125"/>
    </source>
</evidence>
<dbReference type="PANTHER" id="PTHR30204:SF90">
    <property type="entry name" value="HTH-TYPE TRANSCRIPTIONAL ACTIVATOR MTA"/>
    <property type="match status" value="1"/>
</dbReference>
<sequence>MTDTALTVGQVAERYGLTVRTLHHYDQIGLLRPSGRSASGYRLYAPSDVTRLQHVVVYRRLGFALEDIAVLLDDPAADISGHLRRQRDAVTHRLDELTDLVVAIDRALEAEMNGIQLTREERRELFGEGFKDEYQAEARERWGDTEQWRQSQERTARYTKDDWVAIKAETDAVNAAFVAAKRSGAAPDSEAARAAAEAHGRQIHERFYDLSPEMHRNLACLYVQDERFAKTYDDLEPGLAQYVHDAINAYRS</sequence>
<accession>A0ABU8MPA3</accession>
<dbReference type="InterPro" id="IPR036244">
    <property type="entry name" value="TipA-like_antibiotic-bd"/>
</dbReference>
<dbReference type="PANTHER" id="PTHR30204">
    <property type="entry name" value="REDOX-CYCLING DRUG-SENSING TRANSCRIPTIONAL ACTIVATOR SOXR"/>
    <property type="match status" value="1"/>
</dbReference>
<keyword evidence="4" id="KW-0804">Transcription</keyword>
<keyword evidence="7" id="KW-1185">Reference proteome</keyword>
<evidence type="ECO:0000313" key="7">
    <source>
        <dbReference type="Proteomes" id="UP001385809"/>
    </source>
</evidence>
<evidence type="ECO:0000256" key="4">
    <source>
        <dbReference type="ARBA" id="ARBA00023163"/>
    </source>
</evidence>
<dbReference type="Gene3D" id="1.10.1660.10">
    <property type="match status" value="1"/>
</dbReference>
<reference evidence="6 7" key="1">
    <citation type="submission" date="2024-03" db="EMBL/GenBank/DDBJ databases">
        <title>Actinomycetospora sp. OC33-EN08, a novel actinomycete isolated from wild orchid (Aerides multiflora).</title>
        <authorList>
            <person name="Suriyachadkun C."/>
        </authorList>
    </citation>
    <scope>NUCLEOTIDE SEQUENCE [LARGE SCALE GENOMIC DNA]</scope>
    <source>
        <strain evidence="6 7">OC33-EN08</strain>
    </source>
</reference>
<dbReference type="InterPro" id="IPR012925">
    <property type="entry name" value="TipAS_dom"/>
</dbReference>
<keyword evidence="1" id="KW-0805">Transcription regulation</keyword>
<evidence type="ECO:0000313" key="6">
    <source>
        <dbReference type="EMBL" id="MEJ2869150.1"/>
    </source>
</evidence>
<dbReference type="SMART" id="SM00422">
    <property type="entry name" value="HTH_MERR"/>
    <property type="match status" value="1"/>
</dbReference>
<dbReference type="Gene3D" id="1.10.490.50">
    <property type="entry name" value="Antibiotic binding domain of TipA-like multidrug resistance regulators"/>
    <property type="match status" value="1"/>
</dbReference>
<dbReference type="InterPro" id="IPR000551">
    <property type="entry name" value="MerR-type_HTH_dom"/>
</dbReference>
<dbReference type="SUPFAM" id="SSF89082">
    <property type="entry name" value="Antibiotic binding domain of TipA-like multidrug resistance regulators"/>
    <property type="match status" value="1"/>
</dbReference>
<dbReference type="EMBL" id="JBBEGN010000007">
    <property type="protein sequence ID" value="MEJ2869150.1"/>
    <property type="molecule type" value="Genomic_DNA"/>
</dbReference>
<organism evidence="6 7">
    <name type="scientific">Actinomycetospora aurantiaca</name>
    <dbReference type="NCBI Taxonomy" id="3129233"/>
    <lineage>
        <taxon>Bacteria</taxon>
        <taxon>Bacillati</taxon>
        <taxon>Actinomycetota</taxon>
        <taxon>Actinomycetes</taxon>
        <taxon>Pseudonocardiales</taxon>
        <taxon>Pseudonocardiaceae</taxon>
        <taxon>Actinomycetospora</taxon>
    </lineage>
</organism>
<dbReference type="InterPro" id="IPR009061">
    <property type="entry name" value="DNA-bd_dom_put_sf"/>
</dbReference>
<proteinExistence type="predicted"/>
<dbReference type="InterPro" id="IPR015358">
    <property type="entry name" value="Tscrpt_reg_MerR_DNA-bd"/>
</dbReference>
<dbReference type="SUPFAM" id="SSF46955">
    <property type="entry name" value="Putative DNA-binding domain"/>
    <property type="match status" value="1"/>
</dbReference>
<dbReference type="Pfam" id="PF09278">
    <property type="entry name" value="MerR-DNA-bind"/>
    <property type="match status" value="1"/>
</dbReference>
<dbReference type="Proteomes" id="UP001385809">
    <property type="component" value="Unassembled WGS sequence"/>
</dbReference>
<keyword evidence="2" id="KW-0238">DNA-binding</keyword>
<dbReference type="PROSITE" id="PS50937">
    <property type="entry name" value="HTH_MERR_2"/>
    <property type="match status" value="1"/>
</dbReference>
<feature type="domain" description="HTH merR-type" evidence="5">
    <location>
        <begin position="5"/>
        <end position="74"/>
    </location>
</feature>
<evidence type="ECO:0000256" key="1">
    <source>
        <dbReference type="ARBA" id="ARBA00023015"/>
    </source>
</evidence>
<gene>
    <name evidence="6" type="ORF">WCD74_15355</name>
</gene>
<keyword evidence="3" id="KW-0010">Activator</keyword>
<dbReference type="Pfam" id="PF07739">
    <property type="entry name" value="TipAS"/>
    <property type="match status" value="1"/>
</dbReference>
<name>A0ABU8MPA3_9PSEU</name>